<gene>
    <name evidence="1" type="ORF">METZ01_LOCUS70986</name>
</gene>
<dbReference type="AlphaFoldDB" id="A0A381TPX1"/>
<accession>A0A381TPX1</accession>
<dbReference type="EMBL" id="UINC01004966">
    <property type="protein sequence ID" value="SVA18132.1"/>
    <property type="molecule type" value="Genomic_DNA"/>
</dbReference>
<sequence length="73" mass="8254">MLVNSSFVYETCGNFQSLLTGRTISDTYKFLDSRFRGNDNFLQIHHKSLINPEAIVLVTENNSRIEQAFPSAG</sequence>
<evidence type="ECO:0000313" key="1">
    <source>
        <dbReference type="EMBL" id="SVA18132.1"/>
    </source>
</evidence>
<organism evidence="1">
    <name type="scientific">marine metagenome</name>
    <dbReference type="NCBI Taxonomy" id="408172"/>
    <lineage>
        <taxon>unclassified sequences</taxon>
        <taxon>metagenomes</taxon>
        <taxon>ecological metagenomes</taxon>
    </lineage>
</organism>
<name>A0A381TPX1_9ZZZZ</name>
<protein>
    <submittedName>
        <fullName evidence="1">Uncharacterized protein</fullName>
    </submittedName>
</protein>
<proteinExistence type="predicted"/>
<feature type="non-terminal residue" evidence="1">
    <location>
        <position position="73"/>
    </location>
</feature>
<reference evidence="1" key="1">
    <citation type="submission" date="2018-05" db="EMBL/GenBank/DDBJ databases">
        <authorList>
            <person name="Lanie J.A."/>
            <person name="Ng W.-L."/>
            <person name="Kazmierczak K.M."/>
            <person name="Andrzejewski T.M."/>
            <person name="Davidsen T.M."/>
            <person name="Wayne K.J."/>
            <person name="Tettelin H."/>
            <person name="Glass J.I."/>
            <person name="Rusch D."/>
            <person name="Podicherti R."/>
            <person name="Tsui H.-C.T."/>
            <person name="Winkler M.E."/>
        </authorList>
    </citation>
    <scope>NUCLEOTIDE SEQUENCE</scope>
</reference>